<protein>
    <submittedName>
        <fullName evidence="1">Uncharacterized protein</fullName>
    </submittedName>
</protein>
<evidence type="ECO:0000313" key="1">
    <source>
        <dbReference type="EMBL" id="JAH59956.1"/>
    </source>
</evidence>
<reference evidence="1" key="2">
    <citation type="journal article" date="2015" name="Fish Shellfish Immunol.">
        <title>Early steps in the European eel (Anguilla anguilla)-Vibrio vulnificus interaction in the gills: Role of the RtxA13 toxin.</title>
        <authorList>
            <person name="Callol A."/>
            <person name="Pajuelo D."/>
            <person name="Ebbesson L."/>
            <person name="Teles M."/>
            <person name="MacKenzie S."/>
            <person name="Amaro C."/>
        </authorList>
    </citation>
    <scope>NUCLEOTIDE SEQUENCE</scope>
</reference>
<organism evidence="1">
    <name type="scientific">Anguilla anguilla</name>
    <name type="common">European freshwater eel</name>
    <name type="synonym">Muraena anguilla</name>
    <dbReference type="NCBI Taxonomy" id="7936"/>
    <lineage>
        <taxon>Eukaryota</taxon>
        <taxon>Metazoa</taxon>
        <taxon>Chordata</taxon>
        <taxon>Craniata</taxon>
        <taxon>Vertebrata</taxon>
        <taxon>Euteleostomi</taxon>
        <taxon>Actinopterygii</taxon>
        <taxon>Neopterygii</taxon>
        <taxon>Teleostei</taxon>
        <taxon>Anguilliformes</taxon>
        <taxon>Anguillidae</taxon>
        <taxon>Anguilla</taxon>
    </lineage>
</organism>
<sequence length="15" mass="1621">MTSLNLKKTTAPDNS</sequence>
<name>A0A0E9U2C8_ANGAN</name>
<proteinExistence type="predicted"/>
<reference evidence="1" key="1">
    <citation type="submission" date="2014-11" db="EMBL/GenBank/DDBJ databases">
        <authorList>
            <person name="Amaro Gonzalez C."/>
        </authorList>
    </citation>
    <scope>NUCLEOTIDE SEQUENCE</scope>
</reference>
<dbReference type="EMBL" id="GBXM01048621">
    <property type="protein sequence ID" value="JAH59956.1"/>
    <property type="molecule type" value="Transcribed_RNA"/>
</dbReference>
<accession>A0A0E9U2C8</accession>